<feature type="domain" description="FAD/NAD(P)-binding" evidence="7">
    <location>
        <begin position="5"/>
        <end position="184"/>
    </location>
</feature>
<sequence length="481" mass="52418">MEASFVIIGGGISGVTCAEQVYALAPQESVVLITASPVVKTVSNVSRLTRHLEAFDVSEKPLACLEQKLTNLTVVRGFAHEIDVDAKIVRLVNGAEVRYKRLCVTTGGQARMVAQHPLVLGIRDTESVRVLQGKLRGARRVMIIGNGGIATELVYELEGLEIVWAIKHSSISATFVDPGAAEFFLSRLEGKRKGKEEGEEDDDDGGGGVQDRKPEGGACGSALGPDWHHDMLLSSGEGHSSRKVVILEKECWLDRLLSPEEAKGEETTGDWPVFVKLSNGKVYGVDFVVSATGVEPVVPKVVSGQSMALAMAPDGGILVDDRLRSSVTHVFAAGDACTPNWPLAKHWFQMRLWSQARTMGAYVGRSMLADLKQDEGEDDALMEFAFEIFAHVTQFYGYKTVFLGLFNGQGLGTDYEILLRVTKGREYVKTVMQDGKMQGALLIGDTGLEETFENLILNQLDLSVYGEDLLDPGIDIEDYFD</sequence>
<gene>
    <name evidence="8" type="ORF">NMOB1V02_LOCUS222</name>
</gene>
<dbReference type="Pfam" id="PF07992">
    <property type="entry name" value="Pyr_redox_2"/>
    <property type="match status" value="2"/>
</dbReference>
<evidence type="ECO:0000313" key="9">
    <source>
        <dbReference type="Proteomes" id="UP000678499"/>
    </source>
</evidence>
<dbReference type="InterPro" id="IPR036188">
    <property type="entry name" value="FAD/NAD-bd_sf"/>
</dbReference>
<evidence type="ECO:0000256" key="6">
    <source>
        <dbReference type="SAM" id="MobiDB-lite"/>
    </source>
</evidence>
<comment type="similarity">
    <text evidence="2">Belongs to the class-I pyridine nucleotide-disulfide oxidoreductase family. PYROXD1 subfamily.</text>
</comment>
<evidence type="ECO:0000259" key="7">
    <source>
        <dbReference type="Pfam" id="PF07992"/>
    </source>
</evidence>
<evidence type="ECO:0000256" key="2">
    <source>
        <dbReference type="ARBA" id="ARBA00008147"/>
    </source>
</evidence>
<dbReference type="PANTHER" id="PTHR43429:SF2">
    <property type="entry name" value="PYRIDINE NUCLEOTIDE-DISULFIDE OXIDOREDUCTASE DOMAIN-CONTAINING PROTEIN 1"/>
    <property type="match status" value="1"/>
</dbReference>
<proteinExistence type="inferred from homology"/>
<organism evidence="8">
    <name type="scientific">Notodromas monacha</name>
    <dbReference type="NCBI Taxonomy" id="399045"/>
    <lineage>
        <taxon>Eukaryota</taxon>
        <taxon>Metazoa</taxon>
        <taxon>Ecdysozoa</taxon>
        <taxon>Arthropoda</taxon>
        <taxon>Crustacea</taxon>
        <taxon>Oligostraca</taxon>
        <taxon>Ostracoda</taxon>
        <taxon>Podocopa</taxon>
        <taxon>Podocopida</taxon>
        <taxon>Cypridocopina</taxon>
        <taxon>Cypridoidea</taxon>
        <taxon>Cyprididae</taxon>
        <taxon>Notodromas</taxon>
    </lineage>
</organism>
<dbReference type="Gene3D" id="3.50.50.60">
    <property type="entry name" value="FAD/NAD(P)-binding domain"/>
    <property type="match status" value="3"/>
</dbReference>
<dbReference type="Gene3D" id="3.30.390.30">
    <property type="match status" value="1"/>
</dbReference>
<keyword evidence="5" id="KW-0274">FAD</keyword>
<evidence type="ECO:0000256" key="1">
    <source>
        <dbReference type="ARBA" id="ARBA00001974"/>
    </source>
</evidence>
<name>A0A7R9BBV0_9CRUS</name>
<feature type="region of interest" description="Disordered" evidence="6">
    <location>
        <begin position="192"/>
        <end position="221"/>
    </location>
</feature>
<dbReference type="SUPFAM" id="SSF51905">
    <property type="entry name" value="FAD/NAD(P)-binding domain"/>
    <property type="match status" value="1"/>
</dbReference>
<dbReference type="EMBL" id="CAJPEX010000016">
    <property type="protein sequence ID" value="CAG0912432.1"/>
    <property type="molecule type" value="Genomic_DNA"/>
</dbReference>
<keyword evidence="9" id="KW-1185">Reference proteome</keyword>
<evidence type="ECO:0000256" key="5">
    <source>
        <dbReference type="ARBA" id="ARBA00022827"/>
    </source>
</evidence>
<evidence type="ECO:0000256" key="3">
    <source>
        <dbReference type="ARBA" id="ARBA00018240"/>
    </source>
</evidence>
<dbReference type="InterPro" id="IPR023753">
    <property type="entry name" value="FAD/NAD-binding_dom"/>
</dbReference>
<dbReference type="PRINTS" id="PR00368">
    <property type="entry name" value="FADPNR"/>
</dbReference>
<feature type="domain" description="FAD/NAD(P)-binding" evidence="7">
    <location>
        <begin position="261"/>
        <end position="360"/>
    </location>
</feature>
<dbReference type="AlphaFoldDB" id="A0A7R9BBV0"/>
<dbReference type="EMBL" id="OA882053">
    <property type="protein sequence ID" value="CAD7272280.1"/>
    <property type="molecule type" value="Genomic_DNA"/>
</dbReference>
<comment type="cofactor">
    <cofactor evidence="1">
        <name>FAD</name>
        <dbReference type="ChEBI" id="CHEBI:57692"/>
    </cofactor>
</comment>
<dbReference type="OrthoDB" id="202203at2759"/>
<accession>A0A7R9BBV0</accession>
<evidence type="ECO:0000313" key="8">
    <source>
        <dbReference type="EMBL" id="CAD7272280.1"/>
    </source>
</evidence>
<dbReference type="GO" id="GO:0016491">
    <property type="term" value="F:oxidoreductase activity"/>
    <property type="evidence" value="ECO:0007669"/>
    <property type="project" value="InterPro"/>
</dbReference>
<dbReference type="PANTHER" id="PTHR43429">
    <property type="entry name" value="PYRIDINE NUCLEOTIDE-DISULFIDE OXIDOREDUCTASE DOMAIN-CONTAINING"/>
    <property type="match status" value="1"/>
</dbReference>
<dbReference type="InterPro" id="IPR016156">
    <property type="entry name" value="FAD/NAD-linked_Rdtase_dimer_sf"/>
</dbReference>
<keyword evidence="4" id="KW-0285">Flavoprotein</keyword>
<reference evidence="8" key="1">
    <citation type="submission" date="2020-11" db="EMBL/GenBank/DDBJ databases">
        <authorList>
            <person name="Tran Van P."/>
        </authorList>
    </citation>
    <scope>NUCLEOTIDE SEQUENCE</scope>
</reference>
<protein>
    <recommendedName>
        <fullName evidence="3">Pyridine nucleotide-disulfide oxidoreductase domain-containing protein 1</fullName>
    </recommendedName>
</protein>
<evidence type="ECO:0000256" key="4">
    <source>
        <dbReference type="ARBA" id="ARBA00022630"/>
    </source>
</evidence>
<dbReference type="Proteomes" id="UP000678499">
    <property type="component" value="Unassembled WGS sequence"/>
</dbReference>
<dbReference type="InterPro" id="IPR050260">
    <property type="entry name" value="FAD-bd_OxRdtase"/>
</dbReference>